<name>A0AA96WYF0_LEPBY</name>
<protein>
    <submittedName>
        <fullName evidence="3">Glycosyltransferase family 4 protein</fullName>
        <ecNumber evidence="3">2.4.-.-</ecNumber>
    </submittedName>
</protein>
<dbReference type="EC" id="2.4.-.-" evidence="3"/>
<evidence type="ECO:0000259" key="1">
    <source>
        <dbReference type="Pfam" id="PF00534"/>
    </source>
</evidence>
<dbReference type="InterPro" id="IPR001296">
    <property type="entry name" value="Glyco_trans_1"/>
</dbReference>
<accession>A0AA96WYF0</accession>
<dbReference type="CDD" id="cd03801">
    <property type="entry name" value="GT4_PimA-like"/>
    <property type="match status" value="1"/>
</dbReference>
<dbReference type="EMBL" id="CP130144">
    <property type="protein sequence ID" value="WNZ47631.1"/>
    <property type="molecule type" value="Genomic_DNA"/>
</dbReference>
<dbReference type="Gene3D" id="3.40.50.2000">
    <property type="entry name" value="Glycogen Phosphorylase B"/>
    <property type="match status" value="2"/>
</dbReference>
<evidence type="ECO:0000313" key="3">
    <source>
        <dbReference type="EMBL" id="WNZ47631.1"/>
    </source>
</evidence>
<dbReference type="Pfam" id="PF13579">
    <property type="entry name" value="Glyco_trans_4_4"/>
    <property type="match status" value="1"/>
</dbReference>
<dbReference type="InterPro" id="IPR050194">
    <property type="entry name" value="Glycosyltransferase_grp1"/>
</dbReference>
<reference evidence="3" key="1">
    <citation type="journal article" date="2023" name="Plants (Basel)">
        <title>Genomic Analysis of Leptolyngbya boryana CZ1 Reveals Efficient Carbon Fixation Modules.</title>
        <authorList>
            <person name="Bai X."/>
            <person name="Wang H."/>
            <person name="Cheng W."/>
            <person name="Wang J."/>
            <person name="Ma M."/>
            <person name="Hu H."/>
            <person name="Song Z."/>
            <person name="Ma H."/>
            <person name="Fan Y."/>
            <person name="Du C."/>
            <person name="Xu J."/>
        </authorList>
    </citation>
    <scope>NUCLEOTIDE SEQUENCE</scope>
    <source>
        <strain evidence="3">CZ1</strain>
    </source>
</reference>
<reference evidence="3" key="2">
    <citation type="submission" date="2023-07" db="EMBL/GenBank/DDBJ databases">
        <authorList>
            <person name="Bai X.-H."/>
            <person name="Wang H.-H."/>
            <person name="Wang J."/>
            <person name="Ma M.-Y."/>
            <person name="Hu H.-H."/>
            <person name="Song Z.-L."/>
            <person name="Ma H.-G."/>
            <person name="Fan Y."/>
            <person name="Du C.-Y."/>
            <person name="Xu J.-C."/>
        </authorList>
    </citation>
    <scope>NUCLEOTIDE SEQUENCE</scope>
    <source>
        <strain evidence="3">CZ1</strain>
    </source>
</reference>
<evidence type="ECO:0000259" key="2">
    <source>
        <dbReference type="Pfam" id="PF13579"/>
    </source>
</evidence>
<keyword evidence="3" id="KW-0328">Glycosyltransferase</keyword>
<dbReference type="Pfam" id="PF00534">
    <property type="entry name" value="Glycos_transf_1"/>
    <property type="match status" value="1"/>
</dbReference>
<feature type="domain" description="Glycosyl transferase family 1" evidence="1">
    <location>
        <begin position="211"/>
        <end position="362"/>
    </location>
</feature>
<dbReference type="SUPFAM" id="SSF53756">
    <property type="entry name" value="UDP-Glycosyltransferase/glycogen phosphorylase"/>
    <property type="match status" value="1"/>
</dbReference>
<organism evidence="3">
    <name type="scientific">Leptolyngbya boryana CZ1</name>
    <dbReference type="NCBI Taxonomy" id="3060204"/>
    <lineage>
        <taxon>Bacteria</taxon>
        <taxon>Bacillati</taxon>
        <taxon>Cyanobacteriota</taxon>
        <taxon>Cyanophyceae</taxon>
        <taxon>Leptolyngbyales</taxon>
        <taxon>Leptolyngbyaceae</taxon>
        <taxon>Leptolyngbya group</taxon>
        <taxon>Leptolyngbya</taxon>
    </lineage>
</organism>
<dbReference type="PANTHER" id="PTHR45947:SF13">
    <property type="entry name" value="TRANSFERASE"/>
    <property type="match status" value="1"/>
</dbReference>
<dbReference type="GO" id="GO:0016757">
    <property type="term" value="F:glycosyltransferase activity"/>
    <property type="evidence" value="ECO:0007669"/>
    <property type="project" value="UniProtKB-KW"/>
</dbReference>
<dbReference type="AlphaFoldDB" id="A0AA96WYF0"/>
<dbReference type="InterPro" id="IPR028098">
    <property type="entry name" value="Glyco_trans_4-like_N"/>
</dbReference>
<dbReference type="PANTHER" id="PTHR45947">
    <property type="entry name" value="SULFOQUINOVOSYL TRANSFERASE SQD2"/>
    <property type="match status" value="1"/>
</dbReference>
<feature type="domain" description="Glycosyltransferase subfamily 4-like N-terminal" evidence="2">
    <location>
        <begin position="64"/>
        <end position="200"/>
    </location>
</feature>
<gene>
    <name evidence="3" type="ORF">Q2T42_07275</name>
</gene>
<keyword evidence="3" id="KW-0808">Transferase</keyword>
<sequence>MKILQIHNRYKIPGGEDTVVRCEYELLKQYQHDVRRLEVDNDDIQTVFDKINIAIGTIYSRSGARKVTEAVQAFQPDVVHVYNFFPKISPAVYYACKRLGVPVVQSLQNYRLFCASPYFYRDGKVCEDCVGQAFPISGIVHGCYQGSRIGTAAIATMQYTHRLLNTWNEGIDQYIALTDFARDKYVEAGLPASKMIVKPNFLPIDPGQGNVRENYILFAGRLSPEKGIEVVIEAWKTLADEIPLKIVGQGALEAQVMKACQHPNIEWLGHQSHTEVLSLMKKAQALLFPSLWYECLPMVIVEAYAVGLPVIASNLGSQSTLIKHRQTGLHFEAGNTRSLVEQVRWFLTHPEAASQMRQGARHEYETRYTAEENYKMLIDIYQAVCPLVNHSLPV</sequence>
<dbReference type="RefSeq" id="WP_316428226.1">
    <property type="nucleotide sequence ID" value="NZ_CP130144.1"/>
</dbReference>
<proteinExistence type="predicted"/>